<dbReference type="Gene3D" id="2.30.40.10">
    <property type="entry name" value="Urease, subunit C, domain 1"/>
    <property type="match status" value="1"/>
</dbReference>
<reference evidence="2 3" key="1">
    <citation type="submission" date="2019-09" db="EMBL/GenBank/DDBJ databases">
        <title>Genome sequencing of strain KACC 19322.</title>
        <authorList>
            <person name="Heo J."/>
            <person name="Kim S.-J."/>
            <person name="Kim J.-S."/>
            <person name="Hong S.-B."/>
            <person name="Kwon S.-W."/>
        </authorList>
    </citation>
    <scope>NUCLEOTIDE SEQUENCE [LARGE SCALE GENOMIC DNA]</scope>
    <source>
        <strain evidence="2 3">KACC 19322</strain>
    </source>
</reference>
<dbReference type="Gene3D" id="3.20.20.140">
    <property type="entry name" value="Metal-dependent hydrolases"/>
    <property type="match status" value="1"/>
</dbReference>
<dbReference type="EMBL" id="CP043504">
    <property type="protein sequence ID" value="QEO09693.1"/>
    <property type="molecule type" value="Genomic_DNA"/>
</dbReference>
<dbReference type="PANTHER" id="PTHR22642:SF2">
    <property type="entry name" value="PROTEIN LONG AFTER FAR-RED 3"/>
    <property type="match status" value="1"/>
</dbReference>
<dbReference type="KEGG" id="lyk:FLP23_06545"/>
<dbReference type="SUPFAM" id="SSF51338">
    <property type="entry name" value="Composite domain of metallo-dependent hydrolases"/>
    <property type="match status" value="1"/>
</dbReference>
<evidence type="ECO:0000259" key="1">
    <source>
        <dbReference type="Pfam" id="PF07969"/>
    </source>
</evidence>
<dbReference type="InterPro" id="IPR013108">
    <property type="entry name" value="Amidohydro_3"/>
</dbReference>
<dbReference type="OrthoDB" id="3238066at2"/>
<dbReference type="Proteomes" id="UP000322159">
    <property type="component" value="Chromosome"/>
</dbReference>
<dbReference type="Gene3D" id="3.10.310.70">
    <property type="match status" value="1"/>
</dbReference>
<organism evidence="2 3">
    <name type="scientific">Protaetiibacter larvae</name>
    <dbReference type="NCBI Taxonomy" id="2592654"/>
    <lineage>
        <taxon>Bacteria</taxon>
        <taxon>Bacillati</taxon>
        <taxon>Actinomycetota</taxon>
        <taxon>Actinomycetes</taxon>
        <taxon>Micrococcales</taxon>
        <taxon>Microbacteriaceae</taxon>
        <taxon>Protaetiibacter</taxon>
    </lineage>
</organism>
<dbReference type="InterPro" id="IPR011059">
    <property type="entry name" value="Metal-dep_hydrolase_composite"/>
</dbReference>
<dbReference type="GO" id="GO:0016810">
    <property type="term" value="F:hydrolase activity, acting on carbon-nitrogen (but not peptide) bonds"/>
    <property type="evidence" value="ECO:0007669"/>
    <property type="project" value="InterPro"/>
</dbReference>
<evidence type="ECO:0000313" key="3">
    <source>
        <dbReference type="Proteomes" id="UP000322159"/>
    </source>
</evidence>
<gene>
    <name evidence="2" type="ORF">FLP23_06545</name>
</gene>
<dbReference type="AlphaFoldDB" id="A0A5C1Y6M0"/>
<keyword evidence="2" id="KW-0378">Hydrolase</keyword>
<sequence length="496" mass="52246">MSGGLLLAGVRRVGAERTAEEPVEVLLQDGRISAIGLALDAAGVERVELDGRYLAPGMWDGHVHMGQWSAVSRRLDLSGAGSAAEAAALVRARVDAGWDSSEILLGYGFRDALWADAPDVESLEVGETAVALVSGDVHTVWSNRALLRRAGLPDDAWWLNEQPAFDLNARLSATDATTLDRWVADAARAAAARGVTGIVDLEMGGAVEAWERRIGEGLRTLRVKAGVYPADLERVRARRLRSGDPILGADGLGADGLGTVGWFKLFTDGALNSRTAWCVDAYPDGDGGHGLPSYPDAELRAVAREALAAGLIPTIHAIGDRALTQALDTFAALGIPADAPLAPRIEHAQLLRPGDAPRFAALGVQASVQPEHAMDDRDVADHHWAGRTDRAYAYRALLDAGAQLVLGSDAPVAPLDPWVTLSAAVTRTRDAREPWHPEQALPLPDALRASWGGVDGLRVGGLADLAILDADPHAVAPEALRTLPVHATVVAGARVG</sequence>
<name>A0A5C1Y6M0_9MICO</name>
<proteinExistence type="predicted"/>
<dbReference type="Pfam" id="PF07969">
    <property type="entry name" value="Amidohydro_3"/>
    <property type="match status" value="1"/>
</dbReference>
<protein>
    <submittedName>
        <fullName evidence="2">Amidohydrolase family protein</fullName>
    </submittedName>
</protein>
<dbReference type="RefSeq" id="WP_149325113.1">
    <property type="nucleotide sequence ID" value="NZ_CP043504.1"/>
</dbReference>
<dbReference type="PANTHER" id="PTHR22642">
    <property type="entry name" value="IMIDAZOLONEPROPIONASE"/>
    <property type="match status" value="1"/>
</dbReference>
<dbReference type="InterPro" id="IPR032466">
    <property type="entry name" value="Metal_Hydrolase"/>
</dbReference>
<evidence type="ECO:0000313" key="2">
    <source>
        <dbReference type="EMBL" id="QEO09693.1"/>
    </source>
</evidence>
<keyword evidence="3" id="KW-1185">Reference proteome</keyword>
<dbReference type="SUPFAM" id="SSF51556">
    <property type="entry name" value="Metallo-dependent hydrolases"/>
    <property type="match status" value="1"/>
</dbReference>
<feature type="domain" description="Amidohydrolase 3" evidence="1">
    <location>
        <begin position="47"/>
        <end position="495"/>
    </location>
</feature>
<accession>A0A5C1Y6M0</accession>